<dbReference type="Proteomes" id="UP001233999">
    <property type="component" value="Unassembled WGS sequence"/>
</dbReference>
<reference evidence="1" key="1">
    <citation type="journal article" date="2023" name="IScience">
        <title>Live-bearing cockroach genome reveals convergent evolutionary mechanisms linked to viviparity in insects and beyond.</title>
        <authorList>
            <person name="Fouks B."/>
            <person name="Harrison M.C."/>
            <person name="Mikhailova A.A."/>
            <person name="Marchal E."/>
            <person name="English S."/>
            <person name="Carruthers M."/>
            <person name="Jennings E.C."/>
            <person name="Chiamaka E.L."/>
            <person name="Frigard R.A."/>
            <person name="Pippel M."/>
            <person name="Attardo G.M."/>
            <person name="Benoit J.B."/>
            <person name="Bornberg-Bauer E."/>
            <person name="Tobe S.S."/>
        </authorList>
    </citation>
    <scope>NUCLEOTIDE SEQUENCE</scope>
    <source>
        <strain evidence="1">Stay&amp;Tobe</strain>
    </source>
</reference>
<feature type="non-terminal residue" evidence="1">
    <location>
        <position position="1"/>
    </location>
</feature>
<comment type="caution">
    <text evidence="1">The sequence shown here is derived from an EMBL/GenBank/DDBJ whole genome shotgun (WGS) entry which is preliminary data.</text>
</comment>
<proteinExistence type="predicted"/>
<protein>
    <submittedName>
        <fullName evidence="1">Uncharacterized protein</fullName>
    </submittedName>
</protein>
<reference evidence="1" key="2">
    <citation type="submission" date="2023-05" db="EMBL/GenBank/DDBJ databases">
        <authorList>
            <person name="Fouks B."/>
        </authorList>
    </citation>
    <scope>NUCLEOTIDE SEQUENCE</scope>
    <source>
        <strain evidence="1">Stay&amp;Tobe</strain>
        <tissue evidence="1">Testes</tissue>
    </source>
</reference>
<evidence type="ECO:0000313" key="1">
    <source>
        <dbReference type="EMBL" id="KAJ9582553.1"/>
    </source>
</evidence>
<gene>
    <name evidence="1" type="ORF">L9F63_003111</name>
</gene>
<evidence type="ECO:0000313" key="2">
    <source>
        <dbReference type="Proteomes" id="UP001233999"/>
    </source>
</evidence>
<name>A0AAD8E9Y0_DIPPU</name>
<sequence>VKLNFYSLHYYKVHRIIVLLWLKDTCKLNFQTTHRKEPGGMTLKSVVHVALTLLGNLWKATGSYHTYNSV</sequence>
<feature type="non-terminal residue" evidence="1">
    <location>
        <position position="70"/>
    </location>
</feature>
<dbReference type="EMBL" id="JASPKZ010007795">
    <property type="protein sequence ID" value="KAJ9582553.1"/>
    <property type="molecule type" value="Genomic_DNA"/>
</dbReference>
<accession>A0AAD8E9Y0</accession>
<dbReference type="AlphaFoldDB" id="A0AAD8E9Y0"/>
<keyword evidence="2" id="KW-1185">Reference proteome</keyword>
<organism evidence="1 2">
    <name type="scientific">Diploptera punctata</name>
    <name type="common">Pacific beetle cockroach</name>
    <dbReference type="NCBI Taxonomy" id="6984"/>
    <lineage>
        <taxon>Eukaryota</taxon>
        <taxon>Metazoa</taxon>
        <taxon>Ecdysozoa</taxon>
        <taxon>Arthropoda</taxon>
        <taxon>Hexapoda</taxon>
        <taxon>Insecta</taxon>
        <taxon>Pterygota</taxon>
        <taxon>Neoptera</taxon>
        <taxon>Polyneoptera</taxon>
        <taxon>Dictyoptera</taxon>
        <taxon>Blattodea</taxon>
        <taxon>Blaberoidea</taxon>
        <taxon>Blaberidae</taxon>
        <taxon>Diplopterinae</taxon>
        <taxon>Diploptera</taxon>
    </lineage>
</organism>